<protein>
    <submittedName>
        <fullName evidence="4">Minor capsid protein</fullName>
    </submittedName>
</protein>
<dbReference type="InterPro" id="IPR006528">
    <property type="entry name" value="Phage_head_morphogenesis_dom"/>
</dbReference>
<evidence type="ECO:0000256" key="1">
    <source>
        <dbReference type="SAM" id="Coils"/>
    </source>
</evidence>
<proteinExistence type="predicted"/>
<organism evidence="4">
    <name type="scientific">Myoviridae sp. ctHMa1</name>
    <dbReference type="NCBI Taxonomy" id="2827671"/>
    <lineage>
        <taxon>Viruses</taxon>
        <taxon>Duplodnaviria</taxon>
        <taxon>Heunggongvirae</taxon>
        <taxon>Uroviricota</taxon>
        <taxon>Caudoviricetes</taxon>
    </lineage>
</organism>
<sequence length="482" mass="55750">MSQRERNEWIERAKERVLRNAKETDTYARDIMDLYDETANQLENEINAMFQKYAQDNKLNNAEAEKLLSSEEYSRWRKSMDKYVAEAQTNSRTLLELNTLSAKSRISRKEQLLSQIYFQMMNLAGDTETKLTDLLSDMFKTNYYRSCYDIQSIMGVGFTVAKVDEKMLKRILEFPWSGKNYSQALWEDTDKLAALARRELTMGFMSGASVQKMAKSIDDVMHRGRKNAERLVRTESSYFSNQGQIQSYQELGIEEYIFLGGGCEICQALNGQAFKLSEAEAGVNLPPIHPNCKCTTRAKPRIDMFALKDGANQLKDNPKFEEWKKRYVKEKAKEPAEPLTDAEQHAMNSYISSSSYVWNDKLRRGEKLTKQEEQSIKAMDSALQKMPKYEGTVKRSLSDFGIPDVDEFVKSYVPGELKIFNEYLSSSTEVYDDSFQIQYVIQSKNGRDIRKYNSTEKEILFERGASFIVTRVDGHTIYMEEL</sequence>
<dbReference type="Pfam" id="PF03496">
    <property type="entry name" value="ADPrib_exo_Tox"/>
    <property type="match status" value="1"/>
</dbReference>
<feature type="domain" description="Phage head morphogenesis" evidence="3">
    <location>
        <begin position="198"/>
        <end position="296"/>
    </location>
</feature>
<evidence type="ECO:0000259" key="2">
    <source>
        <dbReference type="Pfam" id="PF03496"/>
    </source>
</evidence>
<dbReference type="Gene3D" id="3.90.176.10">
    <property type="entry name" value="Toxin ADP-ribosyltransferase, Chain A, domain 1"/>
    <property type="match status" value="1"/>
</dbReference>
<dbReference type="NCBIfam" id="TIGR01641">
    <property type="entry name" value="phageSPP1_gp7"/>
    <property type="match status" value="1"/>
</dbReference>
<feature type="coiled-coil region" evidence="1">
    <location>
        <begin position="32"/>
        <end position="59"/>
    </location>
</feature>
<dbReference type="Pfam" id="PF04233">
    <property type="entry name" value="Phage_Mu_F"/>
    <property type="match status" value="1"/>
</dbReference>
<reference evidence="4" key="1">
    <citation type="journal article" date="2021" name="Proc. Natl. Acad. Sci. U.S.A.">
        <title>A Catalog of Tens of Thousands of Viruses from Human Metagenomes Reveals Hidden Associations with Chronic Diseases.</title>
        <authorList>
            <person name="Tisza M.J."/>
            <person name="Buck C.B."/>
        </authorList>
    </citation>
    <scope>NUCLEOTIDE SEQUENCE</scope>
    <source>
        <strain evidence="4">CtHMa1</strain>
    </source>
</reference>
<evidence type="ECO:0000313" key="4">
    <source>
        <dbReference type="EMBL" id="DAF49863.1"/>
    </source>
</evidence>
<dbReference type="EMBL" id="BK032590">
    <property type="protein sequence ID" value="DAF49863.1"/>
    <property type="molecule type" value="Genomic_DNA"/>
</dbReference>
<accession>A0A8S5SGT2</accession>
<dbReference type="SUPFAM" id="SSF56399">
    <property type="entry name" value="ADP-ribosylation"/>
    <property type="match status" value="1"/>
</dbReference>
<keyword evidence="1" id="KW-0175">Coiled coil</keyword>
<evidence type="ECO:0000259" key="3">
    <source>
        <dbReference type="Pfam" id="PF04233"/>
    </source>
</evidence>
<dbReference type="InterPro" id="IPR003540">
    <property type="entry name" value="ADP-ribosyltransferase"/>
</dbReference>
<dbReference type="GO" id="GO:0005576">
    <property type="term" value="C:extracellular region"/>
    <property type="evidence" value="ECO:0007669"/>
    <property type="project" value="InterPro"/>
</dbReference>
<dbReference type="PROSITE" id="PS51996">
    <property type="entry name" value="TR_MART"/>
    <property type="match status" value="1"/>
</dbReference>
<feature type="domain" description="ADP ribosyltransferase" evidence="2">
    <location>
        <begin position="325"/>
        <end position="473"/>
    </location>
</feature>
<name>A0A8S5SGT2_9CAUD</name>